<dbReference type="HOGENOM" id="CLU_044093_0_0_1"/>
<feature type="compositionally biased region" description="Polar residues" evidence="1">
    <location>
        <begin position="445"/>
        <end position="470"/>
    </location>
</feature>
<feature type="compositionally biased region" description="Polar residues" evidence="1">
    <location>
        <begin position="402"/>
        <end position="412"/>
    </location>
</feature>
<feature type="compositionally biased region" description="Polar residues" evidence="1">
    <location>
        <begin position="211"/>
        <end position="222"/>
    </location>
</feature>
<feature type="compositionally biased region" description="Polar residues" evidence="1">
    <location>
        <begin position="230"/>
        <end position="254"/>
    </location>
</feature>
<feature type="compositionally biased region" description="Low complexity" evidence="1">
    <location>
        <begin position="471"/>
        <end position="484"/>
    </location>
</feature>
<sequence>MTETYHQLHVSLNTPIKKIRNLNLNSSPVNYDIHEDRQDDHSHHHQCPSYLSQGTHSTFPTQPQASTKLYPSLDLQKSPTESSMLNKGYSHKLTNNVLSELHMRAQQITTGQNGSDNIQSSNTSPSYGMDDQVSQRRNKRYSGVHMSKFKQMESISHHYSVHNRNKTPSPQKSQPEDGTEGTNSNGTIESASKRRRTLNGNNEIMAIPILHQQQKRQPSNFTENRKISPNKISPSKASYNLNSILRQTTDTGSPNKEIWTQPPPKVPQLKKRPSSLEMAGVINSSPTRYNETGSGTLKSSMLQMDKPTSNNNVSSLLKEPSKFNGSAQQHDNSHNLPNRPGSSRSFVKPSSPQQQQLSLHKKSSIPQLQKKSSIPQLQKKSSIPQLQKKSSIHQLPKKPSIPQLQKKTSIPQLQRKPSIPQFHHNDQSNRNATTSSMKTAMKPPTSINLHHQNQTLQSSTKHLNEASTQPFISRMSPSKSFSSFKQHTSQGGNAVSHKNQPQSNIHGGQRVDTSKATTLPKSKSITIPQPFSLYDKPTISSSQKSLNKYQRFKEKFN</sequence>
<proteinExistence type="predicted"/>
<feature type="compositionally biased region" description="Polar residues" evidence="1">
    <location>
        <begin position="282"/>
        <end position="315"/>
    </location>
</feature>
<feature type="compositionally biased region" description="Polar residues" evidence="1">
    <location>
        <begin position="428"/>
        <end position="438"/>
    </location>
</feature>
<feature type="region of interest" description="Disordered" evidence="1">
    <location>
        <begin position="160"/>
        <end position="196"/>
    </location>
</feature>
<feature type="compositionally biased region" description="Polar residues" evidence="1">
    <location>
        <begin position="180"/>
        <end position="190"/>
    </location>
</feature>
<dbReference type="KEGG" id="cot:CORT_0E04720"/>
<feature type="compositionally biased region" description="Polar residues" evidence="1">
    <location>
        <begin position="485"/>
        <end position="506"/>
    </location>
</feature>
<protein>
    <submittedName>
        <fullName evidence="2">Uncharacterized protein</fullName>
    </submittedName>
</protein>
<name>H8X7C8_CANO9</name>
<feature type="compositionally biased region" description="Low complexity" evidence="1">
    <location>
        <begin position="348"/>
        <end position="358"/>
    </location>
</feature>
<dbReference type="Proteomes" id="UP000005018">
    <property type="component" value="Chromosome 5"/>
</dbReference>
<feature type="region of interest" description="Disordered" evidence="1">
    <location>
        <begin position="208"/>
        <end position="557"/>
    </location>
</feature>
<evidence type="ECO:0000256" key="1">
    <source>
        <dbReference type="SAM" id="MobiDB-lite"/>
    </source>
</evidence>
<dbReference type="GeneID" id="14541259"/>
<feature type="compositionally biased region" description="Polar residues" evidence="1">
    <location>
        <begin position="538"/>
        <end position="548"/>
    </location>
</feature>
<dbReference type="AlphaFoldDB" id="H8X7C8"/>
<dbReference type="RefSeq" id="XP_003870187.1">
    <property type="nucleotide sequence ID" value="XM_003870138.1"/>
</dbReference>
<feature type="region of interest" description="Disordered" evidence="1">
    <location>
        <begin position="109"/>
        <end position="138"/>
    </location>
</feature>
<reference evidence="2 3" key="1">
    <citation type="journal article" date="2012" name="PLoS ONE">
        <title>Sequence and analysis of the genome of the pathogenic yeast Candida orthopsilosis.</title>
        <authorList>
            <person name="Riccombeni A."/>
            <person name="Vidanes G."/>
            <person name="Proux-Wera E."/>
            <person name="Wolfe K.H."/>
            <person name="Butler G."/>
        </authorList>
    </citation>
    <scope>NUCLEOTIDE SEQUENCE [LARGE SCALE GENOMIC DNA]</scope>
    <source>
        <strain evidence="2 3">Co 90-125</strain>
    </source>
</reference>
<dbReference type="OrthoDB" id="4024111at2759"/>
<feature type="compositionally biased region" description="Polar residues" evidence="1">
    <location>
        <begin position="365"/>
        <end position="393"/>
    </location>
</feature>
<feature type="compositionally biased region" description="Polar residues" evidence="1">
    <location>
        <begin position="323"/>
        <end position="345"/>
    </location>
</feature>
<evidence type="ECO:0000313" key="2">
    <source>
        <dbReference type="EMBL" id="CCG24057.1"/>
    </source>
</evidence>
<evidence type="ECO:0000313" key="3">
    <source>
        <dbReference type="Proteomes" id="UP000005018"/>
    </source>
</evidence>
<feature type="compositionally biased region" description="Polar residues" evidence="1">
    <location>
        <begin position="109"/>
        <end position="126"/>
    </location>
</feature>
<accession>H8X7C8</accession>
<organism evidence="2 3">
    <name type="scientific">Candida orthopsilosis (strain 90-125)</name>
    <name type="common">Yeast</name>
    <dbReference type="NCBI Taxonomy" id="1136231"/>
    <lineage>
        <taxon>Eukaryota</taxon>
        <taxon>Fungi</taxon>
        <taxon>Dikarya</taxon>
        <taxon>Ascomycota</taxon>
        <taxon>Saccharomycotina</taxon>
        <taxon>Pichiomycetes</taxon>
        <taxon>Debaryomycetaceae</taxon>
        <taxon>Candida/Lodderomyces clade</taxon>
        <taxon>Candida</taxon>
    </lineage>
</organism>
<dbReference type="EMBL" id="HE681723">
    <property type="protein sequence ID" value="CCG24057.1"/>
    <property type="molecule type" value="Genomic_DNA"/>
</dbReference>
<feature type="compositionally biased region" description="Polar residues" evidence="1">
    <location>
        <begin position="514"/>
        <end position="529"/>
    </location>
</feature>
<dbReference type="eggNOG" id="ENOG502SEK2">
    <property type="taxonomic scope" value="Eukaryota"/>
</dbReference>
<gene>
    <name evidence="2" type="ORF">CORT_0E04720</name>
</gene>
<keyword evidence="3" id="KW-1185">Reference proteome</keyword>